<evidence type="ECO:0000256" key="6">
    <source>
        <dbReference type="ARBA" id="ARBA00033409"/>
    </source>
</evidence>
<comment type="function">
    <text evidence="7">Involved in DNA repair and RecF pathway recombination.</text>
</comment>
<dbReference type="PANTHER" id="PTHR33991">
    <property type="entry name" value="DNA REPAIR PROTEIN RECO"/>
    <property type="match status" value="1"/>
</dbReference>
<evidence type="ECO:0000256" key="1">
    <source>
        <dbReference type="ARBA" id="ARBA00007452"/>
    </source>
</evidence>
<dbReference type="EMBL" id="ABIK02000014">
    <property type="protein sequence ID" value="EDS74275.1"/>
    <property type="molecule type" value="Genomic_DNA"/>
</dbReference>
<dbReference type="NCBIfam" id="TIGR00613">
    <property type="entry name" value="reco"/>
    <property type="match status" value="1"/>
</dbReference>
<evidence type="ECO:0000313" key="9">
    <source>
        <dbReference type="EMBL" id="EDS74275.1"/>
    </source>
</evidence>
<evidence type="ECO:0000256" key="2">
    <source>
        <dbReference type="ARBA" id="ARBA00021310"/>
    </source>
</evidence>
<evidence type="ECO:0000256" key="7">
    <source>
        <dbReference type="HAMAP-Rule" id="MF_00201"/>
    </source>
</evidence>
<dbReference type="HOGENOM" id="CLU_066632_3_0_9"/>
<keyword evidence="4 7" id="KW-0233">DNA recombination</keyword>
<dbReference type="InterPro" id="IPR022572">
    <property type="entry name" value="DNA_rep/recomb_RecO_N"/>
</dbReference>
<protein>
    <recommendedName>
        <fullName evidence="2 7">DNA repair protein RecO</fullName>
    </recommendedName>
    <alternativeName>
        <fullName evidence="6 7">Recombination protein O</fullName>
    </alternativeName>
</protein>
<dbReference type="Pfam" id="PF11967">
    <property type="entry name" value="RecO_N"/>
    <property type="match status" value="1"/>
</dbReference>
<dbReference type="GO" id="GO:0043590">
    <property type="term" value="C:bacterial nucleoid"/>
    <property type="evidence" value="ECO:0007669"/>
    <property type="project" value="TreeGrafter"/>
</dbReference>
<dbReference type="Gene3D" id="1.20.1440.120">
    <property type="entry name" value="Recombination protein O, C-terminal domain"/>
    <property type="match status" value="1"/>
</dbReference>
<keyword evidence="3 7" id="KW-0227">DNA damage</keyword>
<dbReference type="InterPro" id="IPR003717">
    <property type="entry name" value="RecO"/>
</dbReference>
<comment type="similarity">
    <text evidence="1 7">Belongs to the RecO family.</text>
</comment>
<dbReference type="SUPFAM" id="SSF57863">
    <property type="entry name" value="ArfGap/RecO-like zinc finger"/>
    <property type="match status" value="1"/>
</dbReference>
<reference evidence="9" key="2">
    <citation type="submission" date="2014-06" db="EMBL/GenBank/DDBJ databases">
        <title>Draft genome sequence of Clostridium spiroforme (DSM 1552).</title>
        <authorList>
            <person name="Sudarsanam P."/>
            <person name="Ley R."/>
            <person name="Guruge J."/>
            <person name="Turnbaugh P.J."/>
            <person name="Mahowald M."/>
            <person name="Liep D."/>
            <person name="Gordon J."/>
        </authorList>
    </citation>
    <scope>NUCLEOTIDE SEQUENCE</scope>
    <source>
        <strain evidence="9">DSM 1552</strain>
    </source>
</reference>
<evidence type="ECO:0000259" key="8">
    <source>
        <dbReference type="Pfam" id="PF11967"/>
    </source>
</evidence>
<keyword evidence="5 7" id="KW-0234">DNA repair</keyword>
<feature type="domain" description="DNA replication/recombination mediator RecO N-terminal" evidence="8">
    <location>
        <begin position="10"/>
        <end position="84"/>
    </location>
</feature>
<accession>B1C3P1</accession>
<evidence type="ECO:0000256" key="3">
    <source>
        <dbReference type="ARBA" id="ARBA00022763"/>
    </source>
</evidence>
<keyword evidence="10" id="KW-1185">Reference proteome</keyword>
<evidence type="ECO:0000313" key="10">
    <source>
        <dbReference type="Proteomes" id="UP000004910"/>
    </source>
</evidence>
<proteinExistence type="inferred from homology"/>
<dbReference type="eggNOG" id="COG1381">
    <property type="taxonomic scope" value="Bacteria"/>
</dbReference>
<dbReference type="GO" id="GO:0006310">
    <property type="term" value="P:DNA recombination"/>
    <property type="evidence" value="ECO:0007669"/>
    <property type="project" value="UniProtKB-UniRule"/>
</dbReference>
<dbReference type="Pfam" id="PF02565">
    <property type="entry name" value="RecO_C"/>
    <property type="match status" value="1"/>
</dbReference>
<dbReference type="InterPro" id="IPR037278">
    <property type="entry name" value="ARFGAP/RecO"/>
</dbReference>
<gene>
    <name evidence="7 9" type="primary">recO</name>
    <name evidence="9" type="ORF">CLOSPI_01859</name>
</gene>
<organism evidence="9 10">
    <name type="scientific">Thomasclavelia spiroformis DSM 1552</name>
    <dbReference type="NCBI Taxonomy" id="428126"/>
    <lineage>
        <taxon>Bacteria</taxon>
        <taxon>Bacillati</taxon>
        <taxon>Bacillota</taxon>
        <taxon>Erysipelotrichia</taxon>
        <taxon>Erysipelotrichales</taxon>
        <taxon>Coprobacillaceae</taxon>
        <taxon>Thomasclavelia</taxon>
    </lineage>
</organism>
<dbReference type="PANTHER" id="PTHR33991:SF1">
    <property type="entry name" value="DNA REPAIR PROTEIN RECO"/>
    <property type="match status" value="1"/>
</dbReference>
<reference evidence="9" key="1">
    <citation type="submission" date="2008-02" db="EMBL/GenBank/DDBJ databases">
        <authorList>
            <person name="Fulton L."/>
            <person name="Clifton S."/>
            <person name="Fulton B."/>
            <person name="Xu J."/>
            <person name="Minx P."/>
            <person name="Pepin K.H."/>
            <person name="Johnson M."/>
            <person name="Thiruvilangam P."/>
            <person name="Bhonagiri V."/>
            <person name="Nash W.E."/>
            <person name="Mardis E.R."/>
            <person name="Wilson R.K."/>
        </authorList>
    </citation>
    <scope>NUCLEOTIDE SEQUENCE [LARGE SCALE GENOMIC DNA]</scope>
    <source>
        <strain evidence="9">DSM 1552</strain>
    </source>
</reference>
<dbReference type="InterPro" id="IPR042242">
    <property type="entry name" value="RecO_C"/>
</dbReference>
<dbReference type="InterPro" id="IPR012340">
    <property type="entry name" value="NA-bd_OB-fold"/>
</dbReference>
<sequence>MKMTINNEESIEGLVLKNKPYKESDMLVWIYTKTYGKMALIARGVKKMKSKNAPACQTISLGEYLFIPRKGLSTLIKGSVIDYFVHIKEDIELEAYASYFIEYVYKYILDNDPDEECYNNLLLALKYLNSGYDPRLVYLLFNAYILKATGCALEVEQCSVCGDSSHIAGISISSGGFVCKECLGMYDMRLSIEVLKGFRYINKCSLENIDLLKLDDDVIDQLTEIMNAYIDEFTGLVFQSRKFILQLSNF</sequence>
<dbReference type="Gene3D" id="2.40.50.140">
    <property type="entry name" value="Nucleic acid-binding proteins"/>
    <property type="match status" value="1"/>
</dbReference>
<evidence type="ECO:0000256" key="4">
    <source>
        <dbReference type="ARBA" id="ARBA00023172"/>
    </source>
</evidence>
<comment type="caution">
    <text evidence="9">The sequence shown here is derived from an EMBL/GenBank/DDBJ whole genome shotgun (WGS) entry which is preliminary data.</text>
</comment>
<dbReference type="STRING" id="428126.CLOSPI_01859"/>
<dbReference type="Proteomes" id="UP000004910">
    <property type="component" value="Unassembled WGS sequence"/>
</dbReference>
<name>B1C3P1_9FIRM</name>
<dbReference type="HAMAP" id="MF_00201">
    <property type="entry name" value="RecO"/>
    <property type="match status" value="1"/>
</dbReference>
<dbReference type="SUPFAM" id="SSF50249">
    <property type="entry name" value="Nucleic acid-binding proteins"/>
    <property type="match status" value="1"/>
</dbReference>
<dbReference type="GO" id="GO:0006302">
    <property type="term" value="P:double-strand break repair"/>
    <property type="evidence" value="ECO:0007669"/>
    <property type="project" value="TreeGrafter"/>
</dbReference>
<evidence type="ECO:0000256" key="5">
    <source>
        <dbReference type="ARBA" id="ARBA00023204"/>
    </source>
</evidence>
<dbReference type="AlphaFoldDB" id="B1C3P1"/>
<dbReference type="RefSeq" id="WP_004610342.1">
    <property type="nucleotide sequence ID" value="NZ_DS562853.1"/>
</dbReference>